<evidence type="ECO:0000313" key="1">
    <source>
        <dbReference type="EMBL" id="ALT69519.1"/>
    </source>
</evidence>
<dbReference type="Pfam" id="PF01955">
    <property type="entry name" value="CbiZ"/>
    <property type="match status" value="1"/>
</dbReference>
<dbReference type="AlphaFoldDB" id="A0A0U3CV05"/>
<dbReference type="PANTHER" id="PTHR35336:SF5">
    <property type="entry name" value="ADENOSYLCOBINAMIDE AMIDOHYDROLASE"/>
    <property type="match status" value="1"/>
</dbReference>
<dbReference type="KEGG" id="mmil:sm9_1752"/>
<dbReference type="InterPro" id="IPR002808">
    <property type="entry name" value="AdoCbi_amidolase"/>
</dbReference>
<protein>
    <submittedName>
        <fullName evidence="1">Adenosylcobinamide amidohydrolase CbiZ</fullName>
    </submittedName>
</protein>
<proteinExistence type="predicted"/>
<dbReference type="RefSeq" id="WP_058739749.1">
    <property type="nucleotide sequence ID" value="NZ_CP011266.1"/>
</dbReference>
<dbReference type="InterPro" id="IPR052209">
    <property type="entry name" value="CbiZ"/>
</dbReference>
<dbReference type="Proteomes" id="UP000067738">
    <property type="component" value="Chromosome"/>
</dbReference>
<organism evidence="1 2">
    <name type="scientific">Methanobrevibacter millerae</name>
    <dbReference type="NCBI Taxonomy" id="230361"/>
    <lineage>
        <taxon>Archaea</taxon>
        <taxon>Methanobacteriati</taxon>
        <taxon>Methanobacteriota</taxon>
        <taxon>Methanomada group</taxon>
        <taxon>Methanobacteria</taxon>
        <taxon>Methanobacteriales</taxon>
        <taxon>Methanobacteriaceae</taxon>
        <taxon>Methanobrevibacter</taxon>
    </lineage>
</organism>
<keyword evidence="2" id="KW-1185">Reference proteome</keyword>
<evidence type="ECO:0000313" key="2">
    <source>
        <dbReference type="Proteomes" id="UP000067738"/>
    </source>
</evidence>
<dbReference type="PANTHER" id="PTHR35336">
    <property type="entry name" value="ADENOSYLCOBINAMIDE AMIDOHYDROLASE"/>
    <property type="match status" value="1"/>
</dbReference>
<dbReference type="GO" id="GO:0016787">
    <property type="term" value="F:hydrolase activity"/>
    <property type="evidence" value="ECO:0007669"/>
    <property type="project" value="UniProtKB-KW"/>
</dbReference>
<dbReference type="PATRIC" id="fig|230361.4.peg.1814"/>
<reference evidence="1 2" key="1">
    <citation type="submission" date="2015-04" db="EMBL/GenBank/DDBJ databases">
        <title>The complete genome sequence of the rumen methanogen Methanobrevibacter millerae SM9.</title>
        <authorList>
            <person name="Leahy S.C."/>
            <person name="Kelly W.J."/>
            <person name="Pacheco D.M."/>
            <person name="Li D."/>
            <person name="Altermann E."/>
            <person name="Attwood G.T."/>
        </authorList>
    </citation>
    <scope>NUCLEOTIDE SEQUENCE [LARGE SCALE GENOMIC DNA]</scope>
    <source>
        <strain evidence="1 2">SM9</strain>
    </source>
</reference>
<accession>A0A0U3CV05</accession>
<sequence length="337" mass="37823">MYNDRLIFKTSTSDEVYYFKDSIFIKFNNRHNTISNSVLNGGIKNNLEFVFNHHLSQENINYLENHDLFDYLIRLCDDLNFNPKMSSGLVTLAKMRNVSIVTKKYKKLEVVAITTAGVRVNAVCAGDDAGFYEENGEFKPGTINTILLINSKLNDNVLAEAFMVASEAKTVALNNLKIPSQYSNNFATGTGTDGLIIASNLDSNNVITNAGKHSKLGEIIAKSIIESIHVAIKKQVWITPNSQSNVLVLLNRYKLDINEFYDGLNQNKHKFISQLKIDSKIQENIAITSSILNLIDDFKKGIINKNTAFDLSFNLLEGCVGNTVNYLLLFWIEKFLG</sequence>
<dbReference type="GeneID" id="26736695"/>
<dbReference type="OrthoDB" id="64585at2157"/>
<gene>
    <name evidence="1" type="primary">cbiZ</name>
    <name evidence="1" type="ORF">sm9_1752</name>
</gene>
<keyword evidence="1" id="KW-0378">Hydrolase</keyword>
<dbReference type="EMBL" id="CP011266">
    <property type="protein sequence ID" value="ALT69519.1"/>
    <property type="molecule type" value="Genomic_DNA"/>
</dbReference>
<name>A0A0U3CV05_9EURY</name>